<dbReference type="HOGENOM" id="CLU_1771362_0_0_1"/>
<organism evidence="1 2">
    <name type="scientific">Solanum tuberosum</name>
    <name type="common">Potato</name>
    <dbReference type="NCBI Taxonomy" id="4113"/>
    <lineage>
        <taxon>Eukaryota</taxon>
        <taxon>Viridiplantae</taxon>
        <taxon>Streptophyta</taxon>
        <taxon>Embryophyta</taxon>
        <taxon>Tracheophyta</taxon>
        <taxon>Spermatophyta</taxon>
        <taxon>Magnoliopsida</taxon>
        <taxon>eudicotyledons</taxon>
        <taxon>Gunneridae</taxon>
        <taxon>Pentapetalae</taxon>
        <taxon>asterids</taxon>
        <taxon>lamiids</taxon>
        <taxon>Solanales</taxon>
        <taxon>Solanaceae</taxon>
        <taxon>Solanoideae</taxon>
        <taxon>Solaneae</taxon>
        <taxon>Solanum</taxon>
    </lineage>
</organism>
<gene>
    <name evidence="1" type="primary">LOC102604008</name>
</gene>
<dbReference type="EnsemblPlants" id="PGSC0003DMT400076155">
    <property type="protein sequence ID" value="PGSC0003DMT400076155"/>
    <property type="gene ID" value="PGSC0003DMG401029613"/>
</dbReference>
<proteinExistence type="predicted"/>
<dbReference type="ExpressionAtlas" id="M1CW89">
    <property type="expression patterns" value="baseline"/>
</dbReference>
<sequence length="147" mass="17212">MENMLQLESVPCNPFHHLVPWSKLIKILHYFPVITSVHIPKGNLHESSKHMSELTMENMLQLESVPCNPFHHLVPWSKLIKILHYFPVSLVITSVHNPKRNLHESSKHMSELTMENMLQLESVPCNNPFIILYRGRNSSRYFTIFQS</sequence>
<dbReference type="AlphaFoldDB" id="M1CW89"/>
<dbReference type="OrthoDB" id="1303247at2759"/>
<accession>M1CW89</accession>
<dbReference type="Gramene" id="PGSC0003DMT400076155">
    <property type="protein sequence ID" value="PGSC0003DMT400076155"/>
    <property type="gene ID" value="PGSC0003DMG401029613"/>
</dbReference>
<name>M1CW89_SOLTU</name>
<evidence type="ECO:0000313" key="2">
    <source>
        <dbReference type="Proteomes" id="UP000011115"/>
    </source>
</evidence>
<reference evidence="1" key="2">
    <citation type="submission" date="2015-06" db="UniProtKB">
        <authorList>
            <consortium name="EnsemblPlants"/>
        </authorList>
    </citation>
    <scope>IDENTIFICATION</scope>
    <source>
        <strain evidence="1">DM1-3 516 R44</strain>
    </source>
</reference>
<protein>
    <submittedName>
        <fullName evidence="1">Uncharacterized protein</fullName>
    </submittedName>
</protein>
<reference evidence="2" key="1">
    <citation type="journal article" date="2011" name="Nature">
        <title>Genome sequence and analysis of the tuber crop potato.</title>
        <authorList>
            <consortium name="The Potato Genome Sequencing Consortium"/>
        </authorList>
    </citation>
    <scope>NUCLEOTIDE SEQUENCE [LARGE SCALE GENOMIC DNA]</scope>
    <source>
        <strain evidence="2">cv. DM1-3 516 R44</strain>
    </source>
</reference>
<keyword evidence="2" id="KW-1185">Reference proteome</keyword>
<evidence type="ECO:0000313" key="1">
    <source>
        <dbReference type="EnsemblPlants" id="PGSC0003DMT400076155"/>
    </source>
</evidence>
<dbReference type="Proteomes" id="UP000011115">
    <property type="component" value="Unassembled WGS sequence"/>
</dbReference>